<evidence type="ECO:0000313" key="2">
    <source>
        <dbReference type="EMBL" id="KTB33856.1"/>
    </source>
</evidence>
<keyword evidence="1" id="KW-0732">Signal</keyword>
<proteinExistence type="predicted"/>
<feature type="signal peptide" evidence="1">
    <location>
        <begin position="1"/>
        <end position="24"/>
    </location>
</feature>
<evidence type="ECO:0000313" key="3">
    <source>
        <dbReference type="Proteomes" id="UP000054988"/>
    </source>
</evidence>
<dbReference type="Proteomes" id="UP000054988">
    <property type="component" value="Unassembled WGS sequence"/>
</dbReference>
<organism evidence="2 3">
    <name type="scientific">Moniliophthora roreri</name>
    <name type="common">Frosty pod rot fungus</name>
    <name type="synonym">Monilia roreri</name>
    <dbReference type="NCBI Taxonomy" id="221103"/>
    <lineage>
        <taxon>Eukaryota</taxon>
        <taxon>Fungi</taxon>
        <taxon>Dikarya</taxon>
        <taxon>Basidiomycota</taxon>
        <taxon>Agaricomycotina</taxon>
        <taxon>Agaricomycetes</taxon>
        <taxon>Agaricomycetidae</taxon>
        <taxon>Agaricales</taxon>
        <taxon>Marasmiineae</taxon>
        <taxon>Marasmiaceae</taxon>
        <taxon>Moniliophthora</taxon>
    </lineage>
</organism>
<sequence length="142" mass="15028">MQFKLSALTSTIVAALCIANVVNASALPDVEVSFSTGSPRRTQNLLSLGSHSTNELRWTPWLSTAAAGRRTSVEEHAQCITGMLDASMRRARCASVRPLMSDSATALIVEEAAISIRVVGRDWTGDSASPLAPGPSTFLSPK</sequence>
<comment type="caution">
    <text evidence="2">The sequence shown here is derived from an EMBL/GenBank/DDBJ whole genome shotgun (WGS) entry which is preliminary data.</text>
</comment>
<evidence type="ECO:0000256" key="1">
    <source>
        <dbReference type="SAM" id="SignalP"/>
    </source>
</evidence>
<protein>
    <submittedName>
        <fullName evidence="2">Uncharacterized protein</fullName>
    </submittedName>
</protein>
<feature type="chain" id="PRO_5006901629" evidence="1">
    <location>
        <begin position="25"/>
        <end position="142"/>
    </location>
</feature>
<accession>A0A0W0FBZ1</accession>
<name>A0A0W0FBZ1_MONRR</name>
<gene>
    <name evidence="2" type="ORF">WG66_13551</name>
</gene>
<dbReference type="EMBL" id="LATX01002129">
    <property type="protein sequence ID" value="KTB33856.1"/>
    <property type="molecule type" value="Genomic_DNA"/>
</dbReference>
<reference evidence="2 3" key="1">
    <citation type="submission" date="2015-12" db="EMBL/GenBank/DDBJ databases">
        <title>Draft genome sequence of Moniliophthora roreri, the causal agent of frosty pod rot of cacao.</title>
        <authorList>
            <person name="Aime M.C."/>
            <person name="Diaz-Valderrama J.R."/>
            <person name="Kijpornyongpan T."/>
            <person name="Phillips-Mora W."/>
        </authorList>
    </citation>
    <scope>NUCLEOTIDE SEQUENCE [LARGE SCALE GENOMIC DNA]</scope>
    <source>
        <strain evidence="2 3">MCA 2952</strain>
    </source>
</reference>
<dbReference type="AlphaFoldDB" id="A0A0W0FBZ1"/>